<evidence type="ECO:0000313" key="3">
    <source>
        <dbReference type="Proteomes" id="UP000507470"/>
    </source>
</evidence>
<dbReference type="OrthoDB" id="6079589at2759"/>
<proteinExistence type="predicted"/>
<feature type="compositionally biased region" description="Basic residues" evidence="1">
    <location>
        <begin position="1"/>
        <end position="15"/>
    </location>
</feature>
<dbReference type="AlphaFoldDB" id="A0A6J8AY81"/>
<feature type="compositionally biased region" description="Basic and acidic residues" evidence="1">
    <location>
        <begin position="33"/>
        <end position="45"/>
    </location>
</feature>
<feature type="region of interest" description="Disordered" evidence="1">
    <location>
        <begin position="1"/>
        <end position="45"/>
    </location>
</feature>
<name>A0A6J8AY81_MYTCO</name>
<sequence length="178" mass="20833">MTVGGRHGRDRRSSKGRGNFKTNQSVHRTSQRSRSESATKRQRVSDFDSNVSEIADFVQSVSREENLIKVLVDELLKDQAIRYCLIDVFISDIFDELQNRINTLELRHDEMEQYSRRTFLKMSGILKPESATSDEDTDSKVMSVINNMIINHHDKKLSHREIGRKHKWGKRKYHDIMI</sequence>
<protein>
    <submittedName>
        <fullName evidence="2">Uncharacterized protein</fullName>
    </submittedName>
</protein>
<dbReference type="EMBL" id="CACVKT020002176">
    <property type="protein sequence ID" value="CAC5376222.1"/>
    <property type="molecule type" value="Genomic_DNA"/>
</dbReference>
<evidence type="ECO:0000256" key="1">
    <source>
        <dbReference type="SAM" id="MobiDB-lite"/>
    </source>
</evidence>
<keyword evidence="3" id="KW-1185">Reference proteome</keyword>
<accession>A0A6J8AY81</accession>
<organism evidence="2 3">
    <name type="scientific">Mytilus coruscus</name>
    <name type="common">Sea mussel</name>
    <dbReference type="NCBI Taxonomy" id="42192"/>
    <lineage>
        <taxon>Eukaryota</taxon>
        <taxon>Metazoa</taxon>
        <taxon>Spiralia</taxon>
        <taxon>Lophotrochozoa</taxon>
        <taxon>Mollusca</taxon>
        <taxon>Bivalvia</taxon>
        <taxon>Autobranchia</taxon>
        <taxon>Pteriomorphia</taxon>
        <taxon>Mytilida</taxon>
        <taxon>Mytiloidea</taxon>
        <taxon>Mytilidae</taxon>
        <taxon>Mytilinae</taxon>
        <taxon>Mytilus</taxon>
    </lineage>
</organism>
<dbReference type="Proteomes" id="UP000507470">
    <property type="component" value="Unassembled WGS sequence"/>
</dbReference>
<gene>
    <name evidence="2" type="ORF">MCOR_12946</name>
</gene>
<evidence type="ECO:0000313" key="2">
    <source>
        <dbReference type="EMBL" id="CAC5376222.1"/>
    </source>
</evidence>
<reference evidence="2 3" key="1">
    <citation type="submission" date="2020-06" db="EMBL/GenBank/DDBJ databases">
        <authorList>
            <person name="Li R."/>
            <person name="Bekaert M."/>
        </authorList>
    </citation>
    <scope>NUCLEOTIDE SEQUENCE [LARGE SCALE GENOMIC DNA]</scope>
    <source>
        <strain evidence="3">wild</strain>
    </source>
</reference>